<keyword evidence="9 12" id="KW-0456">Lyase</keyword>
<evidence type="ECO:0000313" key="13">
    <source>
        <dbReference type="Proteomes" id="UP000271590"/>
    </source>
</evidence>
<keyword evidence="10" id="KW-0100">Branched-chain amino acid biosynthesis</keyword>
<dbReference type="InterPro" id="IPR004431">
    <property type="entry name" value="3-IsopropMal_deHydase_ssu"/>
</dbReference>
<evidence type="ECO:0000313" key="12">
    <source>
        <dbReference type="EMBL" id="RRH85554.1"/>
    </source>
</evidence>
<dbReference type="EC" id="4.2.1.33" evidence="6"/>
<keyword evidence="8" id="KW-0028">Amino-acid biosynthesis</keyword>
<dbReference type="EMBL" id="RQXU01000016">
    <property type="protein sequence ID" value="RRH85554.1"/>
    <property type="molecule type" value="Genomic_DNA"/>
</dbReference>
<dbReference type="InterPro" id="IPR050075">
    <property type="entry name" value="LeuD"/>
</dbReference>
<evidence type="ECO:0000256" key="8">
    <source>
        <dbReference type="ARBA" id="ARBA00022605"/>
    </source>
</evidence>
<dbReference type="SUPFAM" id="SSF52016">
    <property type="entry name" value="LeuD/IlvD-like"/>
    <property type="match status" value="1"/>
</dbReference>
<feature type="domain" description="Aconitase A/isopropylmalate dehydratase small subunit swivel" evidence="11">
    <location>
        <begin position="4"/>
        <end position="124"/>
    </location>
</feature>
<proteinExistence type="inferred from homology"/>
<evidence type="ECO:0000256" key="3">
    <source>
        <dbReference type="ARBA" id="ARBA00004729"/>
    </source>
</evidence>
<evidence type="ECO:0000259" key="11">
    <source>
        <dbReference type="Pfam" id="PF00694"/>
    </source>
</evidence>
<dbReference type="RefSeq" id="WP_124960592.1">
    <property type="nucleotide sequence ID" value="NZ_RQXU01000016.1"/>
</dbReference>
<accession>A0A3P3EGM3</accession>
<evidence type="ECO:0000256" key="9">
    <source>
        <dbReference type="ARBA" id="ARBA00023239"/>
    </source>
</evidence>
<comment type="pathway">
    <text evidence="3">Amino-acid biosynthesis; L-leucine biosynthesis; L-leucine from 3-methyl-2-oxobutanoate: step 2/4.</text>
</comment>
<comment type="subunit">
    <text evidence="5">Heterodimer of LeuC and LeuD.</text>
</comment>
<evidence type="ECO:0000256" key="1">
    <source>
        <dbReference type="ARBA" id="ARBA00000491"/>
    </source>
</evidence>
<dbReference type="UniPathway" id="UPA00048">
    <property type="reaction ID" value="UER00071"/>
</dbReference>
<sequence>MTPFTVLHAVAAPLLLDNIDTDTIIRVEPLFGGVPRDQLGPHALAALRFRADGAEDPGFVLNRAPYREARILLAGDNFGCGSSREGAVWALMALGLRCIVAPSFGDIFYGNCFQNGLLPVKLPRAQVEALAHAAAQSPSALMTIDLCTCTVQAPCMAALPFELPARRREGLLRGLDELELTLARSAEIDAFQARDAQSRPWIYLKTKETL</sequence>
<evidence type="ECO:0000256" key="5">
    <source>
        <dbReference type="ARBA" id="ARBA00011271"/>
    </source>
</evidence>
<dbReference type="NCBIfam" id="TIGR00171">
    <property type="entry name" value="leuD"/>
    <property type="match status" value="1"/>
</dbReference>
<evidence type="ECO:0000256" key="6">
    <source>
        <dbReference type="ARBA" id="ARBA00011998"/>
    </source>
</evidence>
<comment type="function">
    <text evidence="2">Catalyzes the isomerization between 2-isopropylmalate and 3-isopropylmalate, via the formation of 2-isopropylmaleate.</text>
</comment>
<dbReference type="Proteomes" id="UP000271590">
    <property type="component" value="Unassembled WGS sequence"/>
</dbReference>
<dbReference type="GO" id="GO:0009098">
    <property type="term" value="P:L-leucine biosynthetic process"/>
    <property type="evidence" value="ECO:0007669"/>
    <property type="project" value="UniProtKB-UniPathway"/>
</dbReference>
<gene>
    <name evidence="12" type="primary">leuD</name>
    <name evidence="12" type="ORF">EH244_22720</name>
</gene>
<dbReference type="PANTHER" id="PTHR43345">
    <property type="entry name" value="3-ISOPROPYLMALATE DEHYDRATASE SMALL SUBUNIT 2-RELATED-RELATED"/>
    <property type="match status" value="1"/>
</dbReference>
<dbReference type="NCBIfam" id="NF002458">
    <property type="entry name" value="PRK01641.1"/>
    <property type="match status" value="1"/>
</dbReference>
<evidence type="ECO:0000256" key="4">
    <source>
        <dbReference type="ARBA" id="ARBA00009845"/>
    </source>
</evidence>
<evidence type="ECO:0000256" key="10">
    <source>
        <dbReference type="ARBA" id="ARBA00023304"/>
    </source>
</evidence>
<dbReference type="Gene3D" id="3.20.19.10">
    <property type="entry name" value="Aconitase, domain 4"/>
    <property type="match status" value="1"/>
</dbReference>
<protein>
    <recommendedName>
        <fullName evidence="6">3-isopropylmalate dehydratase</fullName>
        <ecNumber evidence="6">4.2.1.33</ecNumber>
    </recommendedName>
</protein>
<comment type="catalytic activity">
    <reaction evidence="1">
        <text>(2R,3S)-3-isopropylmalate = (2S)-2-isopropylmalate</text>
        <dbReference type="Rhea" id="RHEA:32287"/>
        <dbReference type="ChEBI" id="CHEBI:1178"/>
        <dbReference type="ChEBI" id="CHEBI:35121"/>
        <dbReference type="EC" id="4.2.1.33"/>
    </reaction>
</comment>
<evidence type="ECO:0000256" key="2">
    <source>
        <dbReference type="ARBA" id="ARBA00002695"/>
    </source>
</evidence>
<dbReference type="Pfam" id="PF00694">
    <property type="entry name" value="Aconitase_C"/>
    <property type="match status" value="1"/>
</dbReference>
<dbReference type="InterPro" id="IPR000573">
    <property type="entry name" value="AconitaseA/IPMdHydase_ssu_swvl"/>
</dbReference>
<dbReference type="InterPro" id="IPR033940">
    <property type="entry name" value="IPMI_Swivel"/>
</dbReference>
<comment type="similarity">
    <text evidence="4">Belongs to the LeuD family. LeuD type 1 subfamily.</text>
</comment>
<name>A0A3P3EGM3_9BURK</name>
<keyword evidence="7" id="KW-0432">Leucine biosynthesis</keyword>
<dbReference type="InterPro" id="IPR015928">
    <property type="entry name" value="Aconitase/3IPM_dehydase_swvl"/>
</dbReference>
<organism evidence="12 13">
    <name type="scientific">Variovorax beijingensis</name>
    <dbReference type="NCBI Taxonomy" id="2496117"/>
    <lineage>
        <taxon>Bacteria</taxon>
        <taxon>Pseudomonadati</taxon>
        <taxon>Pseudomonadota</taxon>
        <taxon>Betaproteobacteria</taxon>
        <taxon>Burkholderiales</taxon>
        <taxon>Comamonadaceae</taxon>
        <taxon>Variovorax</taxon>
    </lineage>
</organism>
<dbReference type="GO" id="GO:0003861">
    <property type="term" value="F:3-isopropylmalate dehydratase activity"/>
    <property type="evidence" value="ECO:0007669"/>
    <property type="project" value="UniProtKB-EC"/>
</dbReference>
<reference evidence="12 13" key="1">
    <citation type="submission" date="2018-11" db="EMBL/GenBank/DDBJ databases">
        <title>The genome of Variovorax sp T529.</title>
        <authorList>
            <person name="Gao J."/>
        </authorList>
    </citation>
    <scope>NUCLEOTIDE SEQUENCE [LARGE SCALE GENOMIC DNA]</scope>
    <source>
        <strain evidence="12 13">T529</strain>
    </source>
</reference>
<dbReference type="AlphaFoldDB" id="A0A3P3EGM3"/>
<dbReference type="PANTHER" id="PTHR43345:SF5">
    <property type="entry name" value="3-ISOPROPYLMALATE DEHYDRATASE SMALL SUBUNIT"/>
    <property type="match status" value="1"/>
</dbReference>
<evidence type="ECO:0000256" key="7">
    <source>
        <dbReference type="ARBA" id="ARBA00022430"/>
    </source>
</evidence>
<dbReference type="GO" id="GO:0009316">
    <property type="term" value="C:3-isopropylmalate dehydratase complex"/>
    <property type="evidence" value="ECO:0007669"/>
    <property type="project" value="InterPro"/>
</dbReference>
<comment type="caution">
    <text evidence="12">The sequence shown here is derived from an EMBL/GenBank/DDBJ whole genome shotgun (WGS) entry which is preliminary data.</text>
</comment>
<dbReference type="CDD" id="cd01577">
    <property type="entry name" value="IPMI_Swivel"/>
    <property type="match status" value="1"/>
</dbReference>